<dbReference type="Pfam" id="PF13439">
    <property type="entry name" value="Glyco_transf_4"/>
    <property type="match status" value="1"/>
</dbReference>
<dbReference type="GO" id="GO:0016757">
    <property type="term" value="F:glycosyltransferase activity"/>
    <property type="evidence" value="ECO:0007669"/>
    <property type="project" value="InterPro"/>
</dbReference>
<keyword evidence="1 4" id="KW-0808">Transferase</keyword>
<dbReference type="CDD" id="cd03809">
    <property type="entry name" value="GT4_MtfB-like"/>
    <property type="match status" value="1"/>
</dbReference>
<dbReference type="EMBL" id="DF820456">
    <property type="protein sequence ID" value="GAK50901.1"/>
    <property type="molecule type" value="Genomic_DNA"/>
</dbReference>
<evidence type="ECO:0000259" key="2">
    <source>
        <dbReference type="Pfam" id="PF00534"/>
    </source>
</evidence>
<reference evidence="4 5" key="1">
    <citation type="journal article" date="2015" name="PeerJ">
        <title>First genomic representation of candidate bacterial phylum KSB3 points to enhanced environmental sensing as a trigger of wastewater bulking.</title>
        <authorList>
            <person name="Sekiguchi Y."/>
            <person name="Ohashi A."/>
            <person name="Parks D.H."/>
            <person name="Yamauchi T."/>
            <person name="Tyson G.W."/>
            <person name="Hugenholtz P."/>
        </authorList>
    </citation>
    <scope>NUCLEOTIDE SEQUENCE [LARGE SCALE GENOMIC DNA]</scope>
</reference>
<feature type="domain" description="Glycosyl transferase family 1" evidence="2">
    <location>
        <begin position="187"/>
        <end position="344"/>
    </location>
</feature>
<dbReference type="SUPFAM" id="SSF53756">
    <property type="entry name" value="UDP-Glycosyltransferase/glycogen phosphorylase"/>
    <property type="match status" value="1"/>
</dbReference>
<dbReference type="HOGENOM" id="CLU_009583_27_5_0"/>
<name>A0A0S6VTN8_9BACT</name>
<gene>
    <name evidence="4" type="ORF">U14_02143</name>
</gene>
<accession>A0A0S6VTN8</accession>
<organism evidence="4 5">
    <name type="scientific">Candidatus Moduliflexus flocculans</name>
    <dbReference type="NCBI Taxonomy" id="1499966"/>
    <lineage>
        <taxon>Bacteria</taxon>
        <taxon>Candidatus Moduliflexota</taxon>
        <taxon>Candidatus Moduliflexia</taxon>
        <taxon>Candidatus Moduliflexales</taxon>
        <taxon>Candidatus Moduliflexaceae</taxon>
    </lineage>
</organism>
<dbReference type="AlphaFoldDB" id="A0A0S6VTN8"/>
<evidence type="ECO:0000313" key="5">
    <source>
        <dbReference type="Proteomes" id="UP000030700"/>
    </source>
</evidence>
<evidence type="ECO:0000259" key="3">
    <source>
        <dbReference type="Pfam" id="PF13439"/>
    </source>
</evidence>
<dbReference type="InterPro" id="IPR001296">
    <property type="entry name" value="Glyco_trans_1"/>
</dbReference>
<evidence type="ECO:0000256" key="1">
    <source>
        <dbReference type="ARBA" id="ARBA00022679"/>
    </source>
</evidence>
<dbReference type="Gene3D" id="3.40.50.2000">
    <property type="entry name" value="Glycogen Phosphorylase B"/>
    <property type="match status" value="2"/>
</dbReference>
<dbReference type="PANTHER" id="PTHR46401:SF2">
    <property type="entry name" value="GLYCOSYLTRANSFERASE WBBK-RELATED"/>
    <property type="match status" value="1"/>
</dbReference>
<dbReference type="STRING" id="1499966.U14_02143"/>
<feature type="domain" description="Glycosyltransferase subfamily 4-like N-terminal" evidence="3">
    <location>
        <begin position="14"/>
        <end position="167"/>
    </location>
</feature>
<dbReference type="Proteomes" id="UP000030700">
    <property type="component" value="Unassembled WGS sequence"/>
</dbReference>
<evidence type="ECO:0000313" key="4">
    <source>
        <dbReference type="EMBL" id="GAK50901.1"/>
    </source>
</evidence>
<sequence>MRIGIDARKIRDFGIGQYIMALLTHLPECNDHDTFVIFHYSDDTSLIPAHAGRFELVTDASPKYSPQELIFLPLKMARQRLDLFHAPHYTLPPIRPCKGIVTIHDVTHLRFPEYLRHLAMYYYAKGMMWAAAKSAKAILTVSECSKQDIIRYLGVPPEKIEVIHNGLTPISPTQKRRDDLAAQFGIRQPYLLYLGNFLPHKNAATLIQAFSVLKQRDTDFPYQLVLAGKHDRLREQLLEQIQQAQLERDVILTGFVEPEWATALYHHAEMFVYPSKYEGFGLQALEAMACDVPVIIAEAGALPEVAGDAALRFDPNSAEQLAERILELASTPILRETLIQRGRQQIQKFSWREMARKTAAAYRRVLE</sequence>
<dbReference type="PANTHER" id="PTHR46401">
    <property type="entry name" value="GLYCOSYLTRANSFERASE WBBK-RELATED"/>
    <property type="match status" value="1"/>
</dbReference>
<proteinExistence type="predicted"/>
<dbReference type="InterPro" id="IPR028098">
    <property type="entry name" value="Glyco_trans_4-like_N"/>
</dbReference>
<dbReference type="GO" id="GO:0009103">
    <property type="term" value="P:lipopolysaccharide biosynthetic process"/>
    <property type="evidence" value="ECO:0007669"/>
    <property type="project" value="TreeGrafter"/>
</dbReference>
<keyword evidence="5" id="KW-1185">Reference proteome</keyword>
<dbReference type="FunFam" id="3.40.50.2000:FF:000119">
    <property type="entry name" value="Glycosyl transferase group 1"/>
    <property type="match status" value="1"/>
</dbReference>
<dbReference type="Pfam" id="PF00534">
    <property type="entry name" value="Glycos_transf_1"/>
    <property type="match status" value="1"/>
</dbReference>
<protein>
    <submittedName>
        <fullName evidence="4">Glycosyl transferase group 1</fullName>
    </submittedName>
</protein>